<evidence type="ECO:0000313" key="10">
    <source>
        <dbReference type="Proteomes" id="UP000664277"/>
    </source>
</evidence>
<protein>
    <submittedName>
        <fullName evidence="9">MBOAT family protein</fullName>
    </submittedName>
</protein>
<evidence type="ECO:0000256" key="8">
    <source>
        <dbReference type="SAM" id="Phobius"/>
    </source>
</evidence>
<evidence type="ECO:0000256" key="5">
    <source>
        <dbReference type="ARBA" id="ARBA00022989"/>
    </source>
</evidence>
<dbReference type="AlphaFoldDB" id="A0A8J7PH11"/>
<evidence type="ECO:0000256" key="3">
    <source>
        <dbReference type="ARBA" id="ARBA00022475"/>
    </source>
</evidence>
<dbReference type="Proteomes" id="UP000664277">
    <property type="component" value="Unassembled WGS sequence"/>
</dbReference>
<feature type="transmembrane region" description="Helical" evidence="8">
    <location>
        <begin position="29"/>
        <end position="55"/>
    </location>
</feature>
<keyword evidence="3 7" id="KW-1003">Cell membrane</keyword>
<feature type="transmembrane region" description="Helical" evidence="8">
    <location>
        <begin position="6"/>
        <end position="22"/>
    </location>
</feature>
<feature type="transmembrane region" description="Helical" evidence="8">
    <location>
        <begin position="369"/>
        <end position="389"/>
    </location>
</feature>
<dbReference type="Pfam" id="PF03062">
    <property type="entry name" value="MBOAT"/>
    <property type="match status" value="1"/>
</dbReference>
<keyword evidence="4 8" id="KW-0812">Transmembrane</keyword>
<evidence type="ECO:0000256" key="1">
    <source>
        <dbReference type="ARBA" id="ARBA00004651"/>
    </source>
</evidence>
<dbReference type="EMBL" id="JAFLCK010000020">
    <property type="protein sequence ID" value="MBN8661448.1"/>
    <property type="molecule type" value="Genomic_DNA"/>
</dbReference>
<keyword evidence="6 7" id="KW-0472">Membrane</keyword>
<dbReference type="InterPro" id="IPR024194">
    <property type="entry name" value="Ac/AlaTfrase_AlgI/DltB"/>
</dbReference>
<feature type="transmembrane region" description="Helical" evidence="8">
    <location>
        <begin position="122"/>
        <end position="140"/>
    </location>
</feature>
<feature type="transmembrane region" description="Helical" evidence="8">
    <location>
        <begin position="313"/>
        <end position="336"/>
    </location>
</feature>
<keyword evidence="7" id="KW-0808">Transferase</keyword>
<dbReference type="GO" id="GO:0042121">
    <property type="term" value="P:alginic acid biosynthetic process"/>
    <property type="evidence" value="ECO:0007669"/>
    <property type="project" value="InterPro"/>
</dbReference>
<name>A0A8J7PH11_9BACT</name>
<organism evidence="9 10">
    <name type="scientific">Candidatus Obscuribacter phosphatis</name>
    <dbReference type="NCBI Taxonomy" id="1906157"/>
    <lineage>
        <taxon>Bacteria</taxon>
        <taxon>Bacillati</taxon>
        <taxon>Candidatus Melainabacteria</taxon>
        <taxon>Candidatus Obscuribacterales</taxon>
        <taxon>Candidatus Obscuribacteraceae</taxon>
        <taxon>Candidatus Obscuribacter</taxon>
    </lineage>
</organism>
<dbReference type="PIRSF" id="PIRSF500217">
    <property type="entry name" value="AlgI"/>
    <property type="match status" value="1"/>
</dbReference>
<feature type="transmembrane region" description="Helical" evidence="8">
    <location>
        <begin position="467"/>
        <end position="491"/>
    </location>
</feature>
<proteinExistence type="inferred from homology"/>
<evidence type="ECO:0000313" key="9">
    <source>
        <dbReference type="EMBL" id="MBN8661448.1"/>
    </source>
</evidence>
<sequence>MLFSSVAYLLFFPVVLALFWLLPNRFRSLLLFIASYYFYMSWIPAYGLLLFALTVGNYFLGLAIGAFREKPFGKGLLALAVLLNLSTLCYFKYTDFFLASINKALAQPWLSLNVSAFPLQHVLLPLGISFFVFEFIHYVVDVHRGSSPVKNFINFSLFAAFFPSQIAGPIKRYQQFVKQLDERRVFSGALFEKGLALLLQGLFKKIAIADNLSNLVAHGFSMQTLGCADAWVSALAFAIQIYCDFSGYTDMGRGSALMMGFDLPDNFNYPYLAKNLSDFWKRWHISLSTWLRDYLYIALGGNRVGVYRRYFNLFMTMLLGGLWHGASWHFVVWGAFHGLGLIFSHTYDQYLKEQSSLAERMRQFHSGKLGTAVSIVSTFLFVLVGWVFFRAESMSEALRVLQAMLPTGHSLSLPFTLYGEIQHSSVISVLLSYSIYRLAVDNCSRLAPLLPETFKNLAAPRIPARALLYLAVFFLAVSFAPNAASPFIYFAF</sequence>
<dbReference type="PANTHER" id="PTHR13285">
    <property type="entry name" value="ACYLTRANSFERASE"/>
    <property type="match status" value="1"/>
</dbReference>
<gene>
    <name evidence="9" type="ORF">J0M35_13870</name>
</gene>
<evidence type="ECO:0000256" key="4">
    <source>
        <dbReference type="ARBA" id="ARBA00022692"/>
    </source>
</evidence>
<dbReference type="GO" id="GO:0016746">
    <property type="term" value="F:acyltransferase activity"/>
    <property type="evidence" value="ECO:0007669"/>
    <property type="project" value="UniProtKB-KW"/>
</dbReference>
<comment type="caution">
    <text evidence="9">The sequence shown here is derived from an EMBL/GenBank/DDBJ whole genome shotgun (WGS) entry which is preliminary data.</text>
</comment>
<evidence type="ECO:0000256" key="2">
    <source>
        <dbReference type="ARBA" id="ARBA00010323"/>
    </source>
</evidence>
<keyword evidence="7" id="KW-0012">Acyltransferase</keyword>
<feature type="transmembrane region" description="Helical" evidence="8">
    <location>
        <begin position="75"/>
        <end position="93"/>
    </location>
</feature>
<dbReference type="InterPro" id="IPR004299">
    <property type="entry name" value="MBOAT_fam"/>
</dbReference>
<dbReference type="PANTHER" id="PTHR13285:SF18">
    <property type="entry name" value="PROTEIN-CYSTEINE N-PALMITOYLTRANSFERASE RASP"/>
    <property type="match status" value="1"/>
</dbReference>
<dbReference type="PIRSF" id="PIRSF016636">
    <property type="entry name" value="AlgI_DltB"/>
    <property type="match status" value="1"/>
</dbReference>
<dbReference type="InterPro" id="IPR051085">
    <property type="entry name" value="MB_O-acyltransferase"/>
</dbReference>
<accession>A0A8J7PH11</accession>
<evidence type="ECO:0000256" key="7">
    <source>
        <dbReference type="PIRNR" id="PIRNR016636"/>
    </source>
</evidence>
<evidence type="ECO:0000256" key="6">
    <source>
        <dbReference type="ARBA" id="ARBA00023136"/>
    </source>
</evidence>
<dbReference type="InterPro" id="IPR028362">
    <property type="entry name" value="AlgI"/>
</dbReference>
<keyword evidence="5 8" id="KW-1133">Transmembrane helix</keyword>
<reference evidence="9" key="1">
    <citation type="submission" date="2021-02" db="EMBL/GenBank/DDBJ databases">
        <title>Genome-Resolved Metagenomics of a Microbial Community Performing Photosynthetic Biological Nutrient Removal.</title>
        <authorList>
            <person name="Mcdaniel E.A."/>
        </authorList>
    </citation>
    <scope>NUCLEOTIDE SEQUENCE</scope>
    <source>
        <strain evidence="9">UWPOB_OBS1</strain>
    </source>
</reference>
<comment type="similarity">
    <text evidence="2 7">Belongs to the membrane-bound acyltransferase family.</text>
</comment>
<comment type="subcellular location">
    <subcellularLocation>
        <location evidence="1">Cell membrane</location>
        <topology evidence="1">Multi-pass membrane protein</topology>
    </subcellularLocation>
</comment>
<dbReference type="GO" id="GO:0005886">
    <property type="term" value="C:plasma membrane"/>
    <property type="evidence" value="ECO:0007669"/>
    <property type="project" value="UniProtKB-SubCell"/>
</dbReference>